<keyword evidence="2" id="KW-1185">Reference proteome</keyword>
<proteinExistence type="predicted"/>
<accession>A0A0A1F6H1</accession>
<dbReference type="HOGENOM" id="CLU_3134414_0_0_4"/>
<reference evidence="2" key="1">
    <citation type="journal article" date="2014" name="Soil Biol. Biochem.">
        <title>Structure and function of bacterial communities in ageing soils: Insights from the Mendocino ecological staircase.</title>
        <authorList>
            <person name="Uroz S."/>
            <person name="Tech J.J."/>
            <person name="Sawaya N.A."/>
            <person name="Frey-Klett P."/>
            <person name="Leveau J.H.J."/>
        </authorList>
    </citation>
    <scope>NUCLEOTIDE SEQUENCE [LARGE SCALE GENOMIC DNA]</scope>
    <source>
        <strain evidence="2">Cal35</strain>
    </source>
</reference>
<dbReference type="Proteomes" id="UP000030302">
    <property type="component" value="Chromosome"/>
</dbReference>
<gene>
    <name evidence="1" type="ORF">LT85_0094</name>
</gene>
<evidence type="ECO:0000313" key="1">
    <source>
        <dbReference type="EMBL" id="AIY39254.1"/>
    </source>
</evidence>
<protein>
    <submittedName>
        <fullName evidence="1">Uncharacterized protein</fullName>
    </submittedName>
</protein>
<evidence type="ECO:0000313" key="2">
    <source>
        <dbReference type="Proteomes" id="UP000030302"/>
    </source>
</evidence>
<sequence>MPEPSSARIVKWLAILLGWLLLLGLLSLCHRDDLRPDFLLEMVSGNLMC</sequence>
<name>A0A0A1F6H1_9BURK</name>
<dbReference type="AlphaFoldDB" id="A0A0A1F6H1"/>
<dbReference type="EMBL" id="CP009962">
    <property type="protein sequence ID" value="AIY39254.1"/>
    <property type="molecule type" value="Genomic_DNA"/>
</dbReference>
<dbReference type="KEGG" id="care:LT85_0094"/>
<organism evidence="1 2">
    <name type="scientific">Collimonas arenae</name>
    <dbReference type="NCBI Taxonomy" id="279058"/>
    <lineage>
        <taxon>Bacteria</taxon>
        <taxon>Pseudomonadati</taxon>
        <taxon>Pseudomonadota</taxon>
        <taxon>Betaproteobacteria</taxon>
        <taxon>Burkholderiales</taxon>
        <taxon>Oxalobacteraceae</taxon>
        <taxon>Collimonas</taxon>
    </lineage>
</organism>
<dbReference type="STRING" id="279058.LT85_0094"/>